<accession>A0A8H5CQ05</accession>
<evidence type="ECO:0000256" key="6">
    <source>
        <dbReference type="ARBA" id="ARBA00022801"/>
    </source>
</evidence>
<dbReference type="GO" id="GO:0005524">
    <property type="term" value="F:ATP binding"/>
    <property type="evidence" value="ECO:0007669"/>
    <property type="project" value="UniProtKB-KW"/>
</dbReference>
<evidence type="ECO:0000313" key="16">
    <source>
        <dbReference type="EMBL" id="KAF5345755.1"/>
    </source>
</evidence>
<evidence type="ECO:0000313" key="17">
    <source>
        <dbReference type="Proteomes" id="UP000559256"/>
    </source>
</evidence>
<keyword evidence="17" id="KW-1185">Reference proteome</keyword>
<reference evidence="16 17" key="1">
    <citation type="journal article" date="2020" name="ISME J.">
        <title>Uncovering the hidden diversity of litter-decomposition mechanisms in mushroom-forming fungi.</title>
        <authorList>
            <person name="Floudas D."/>
            <person name="Bentzer J."/>
            <person name="Ahren D."/>
            <person name="Johansson T."/>
            <person name="Persson P."/>
            <person name="Tunlid A."/>
        </authorList>
    </citation>
    <scope>NUCLEOTIDE SEQUENCE [LARGE SCALE GENOMIC DNA]</scope>
    <source>
        <strain evidence="16 17">CBS 291.85</strain>
    </source>
</reference>
<evidence type="ECO:0000256" key="4">
    <source>
        <dbReference type="ARBA" id="ARBA00022741"/>
    </source>
</evidence>
<evidence type="ECO:0000256" key="1">
    <source>
        <dbReference type="ARBA" id="ARBA00004434"/>
    </source>
</evidence>
<dbReference type="GO" id="GO:0016887">
    <property type="term" value="F:ATP hydrolysis activity"/>
    <property type="evidence" value="ECO:0007669"/>
    <property type="project" value="InterPro"/>
</dbReference>
<dbReference type="InterPro" id="IPR003959">
    <property type="entry name" value="ATPase_AAA_core"/>
</dbReference>
<dbReference type="AlphaFoldDB" id="A0A8H5CQ05"/>
<evidence type="ECO:0000256" key="11">
    <source>
        <dbReference type="ARBA" id="ARBA00048778"/>
    </source>
</evidence>
<gene>
    <name evidence="16" type="ORF">D9758_011890</name>
</gene>
<keyword evidence="7 12" id="KW-0067">ATP-binding</keyword>
<feature type="domain" description="AAA+ ATPase" evidence="14">
    <location>
        <begin position="286"/>
        <end position="458"/>
    </location>
</feature>
<dbReference type="PANTHER" id="PTHR23070">
    <property type="entry name" value="BCS1 AAA-TYPE ATPASE"/>
    <property type="match status" value="1"/>
</dbReference>
<keyword evidence="5" id="KW-0999">Mitochondrion inner membrane</keyword>
<comment type="similarity">
    <text evidence="2">Belongs to the AAA ATPase family. BCS1 subfamily.</text>
</comment>
<keyword evidence="9" id="KW-0496">Mitochondrion</keyword>
<evidence type="ECO:0000256" key="12">
    <source>
        <dbReference type="RuleBase" id="RU003651"/>
    </source>
</evidence>
<dbReference type="Pfam" id="PF25426">
    <property type="entry name" value="AAA_lid_BCS1"/>
    <property type="match status" value="1"/>
</dbReference>
<dbReference type="Gene3D" id="3.40.50.300">
    <property type="entry name" value="P-loop containing nucleotide triphosphate hydrolases"/>
    <property type="match status" value="1"/>
</dbReference>
<dbReference type="Pfam" id="PF00004">
    <property type="entry name" value="AAA"/>
    <property type="match status" value="2"/>
</dbReference>
<dbReference type="SUPFAM" id="SSF52540">
    <property type="entry name" value="P-loop containing nucleoside triphosphate hydrolases"/>
    <property type="match status" value="1"/>
</dbReference>
<evidence type="ECO:0000259" key="14">
    <source>
        <dbReference type="SMART" id="SM00382"/>
    </source>
</evidence>
<dbReference type="InterPro" id="IPR050747">
    <property type="entry name" value="Mitochondrial_chaperone_BCS1"/>
</dbReference>
<protein>
    <recommendedName>
        <fullName evidence="18">P-loop containing nucleoside triphosphate hydrolase protein</fullName>
    </recommendedName>
</protein>
<name>A0A8H5CQ05_9AGAR</name>
<feature type="compositionally biased region" description="Acidic residues" evidence="13">
    <location>
        <begin position="482"/>
        <end position="497"/>
    </location>
</feature>
<keyword evidence="4 12" id="KW-0547">Nucleotide-binding</keyword>
<sequence length="649" mass="72109">MAFYIEQLQHVFPGLQATLQNATNASTMANDTATGLIENIAGQALPPELSSLLSLLFSMTSLRDWLKLIVIGGFFESCRRLFSWVYTKIMESFYMHATFDGDDPSYEWMMVWLSKQPAWAKTRDVEISTETYGANNTAVIVGDDEDESGLSQFDSTTSRSISYVPSPSKTYSLWYKRRYMTITRTREKEGRYNQVDNILHVNILTRDHRVLLQLLKEARKTYIAAQDNKLSIYTADSYNDWRRVTSRPKRSLSSIVLDPGIKDLLLEDARDFLASKQWYNERGIPFRRGYLLYGAPGSGKTSVIHSIAGELELDIYIISLSRIGLDDSSLNTLVSNLPERCLALMEDIDAAFTNGLSRDLDEPDLDEAAVSKLKGEEEDLQNGRDSNGKDSNGNGNGNGNTPTTGSRVTLSGLLNALDGIGAQEGRILFATTNNYSSLDPALCRPGRMDLHIEFKLASKYQAKWLFRQFYHPAGVFDQSLMNDDEKEETQKEEEDSEGLQVKREKETGSSDSGYSSSSESSSPTTTSSPVLSSPSFPVSSSPQSASFSPSQTSRALAEKYSVKQIKSLSNDFAKAIPERQLSMASLQGYLMTYKTRPGDAVKNVAKWVQKEKEAALLRQKKKAGRGKKGSVKSSSGGGEEKEETNTKEG</sequence>
<dbReference type="OrthoDB" id="10251412at2759"/>
<comment type="subcellular location">
    <subcellularLocation>
        <location evidence="1">Mitochondrion inner membrane</location>
        <topology evidence="1">Single-pass membrane protein</topology>
    </subcellularLocation>
</comment>
<dbReference type="EMBL" id="JAACJM010000108">
    <property type="protein sequence ID" value="KAF5345755.1"/>
    <property type="molecule type" value="Genomic_DNA"/>
</dbReference>
<evidence type="ECO:0008006" key="18">
    <source>
        <dbReference type="Google" id="ProtNLM"/>
    </source>
</evidence>
<dbReference type="InterPro" id="IPR057495">
    <property type="entry name" value="AAA_lid_BCS1"/>
</dbReference>
<dbReference type="SMART" id="SM00382">
    <property type="entry name" value="AAA"/>
    <property type="match status" value="1"/>
</dbReference>
<evidence type="ECO:0000259" key="15">
    <source>
        <dbReference type="SMART" id="SM01024"/>
    </source>
</evidence>
<evidence type="ECO:0000256" key="13">
    <source>
        <dbReference type="SAM" id="MobiDB-lite"/>
    </source>
</evidence>
<comment type="catalytic activity">
    <reaction evidence="11">
        <text>ATP + H2O = ADP + phosphate + H(+)</text>
        <dbReference type="Rhea" id="RHEA:13065"/>
        <dbReference type="ChEBI" id="CHEBI:15377"/>
        <dbReference type="ChEBI" id="CHEBI:15378"/>
        <dbReference type="ChEBI" id="CHEBI:30616"/>
        <dbReference type="ChEBI" id="CHEBI:43474"/>
        <dbReference type="ChEBI" id="CHEBI:456216"/>
    </reaction>
    <physiologicalReaction direction="left-to-right" evidence="11">
        <dbReference type="Rhea" id="RHEA:13066"/>
    </physiologicalReaction>
</comment>
<keyword evidence="3" id="KW-0812">Transmembrane</keyword>
<keyword evidence="8" id="KW-1133">Transmembrane helix</keyword>
<dbReference type="Proteomes" id="UP000559256">
    <property type="component" value="Unassembled WGS sequence"/>
</dbReference>
<dbReference type="Pfam" id="PF08740">
    <property type="entry name" value="BCS1_N"/>
    <property type="match status" value="1"/>
</dbReference>
<feature type="region of interest" description="Disordered" evidence="13">
    <location>
        <begin position="374"/>
        <end position="407"/>
    </location>
</feature>
<dbReference type="GO" id="GO:0005743">
    <property type="term" value="C:mitochondrial inner membrane"/>
    <property type="evidence" value="ECO:0007669"/>
    <property type="project" value="UniProtKB-SubCell"/>
</dbReference>
<evidence type="ECO:0000256" key="2">
    <source>
        <dbReference type="ARBA" id="ARBA00007448"/>
    </source>
</evidence>
<evidence type="ECO:0000256" key="7">
    <source>
        <dbReference type="ARBA" id="ARBA00022840"/>
    </source>
</evidence>
<feature type="domain" description="BCS1 N-terminal" evidence="15">
    <location>
        <begin position="69"/>
        <end position="255"/>
    </location>
</feature>
<evidence type="ECO:0000256" key="10">
    <source>
        <dbReference type="ARBA" id="ARBA00023136"/>
    </source>
</evidence>
<comment type="caution">
    <text evidence="16">The sequence shown here is derived from an EMBL/GenBank/DDBJ whole genome shotgun (WGS) entry which is preliminary data.</text>
</comment>
<dbReference type="InterPro" id="IPR003593">
    <property type="entry name" value="AAA+_ATPase"/>
</dbReference>
<feature type="compositionally biased region" description="Low complexity" evidence="13">
    <location>
        <begin position="509"/>
        <end position="550"/>
    </location>
</feature>
<evidence type="ECO:0000256" key="8">
    <source>
        <dbReference type="ARBA" id="ARBA00022989"/>
    </source>
</evidence>
<keyword evidence="6" id="KW-0378">Hydrolase</keyword>
<evidence type="ECO:0000256" key="9">
    <source>
        <dbReference type="ARBA" id="ARBA00023128"/>
    </source>
</evidence>
<dbReference type="InterPro" id="IPR027417">
    <property type="entry name" value="P-loop_NTPase"/>
</dbReference>
<dbReference type="PROSITE" id="PS00674">
    <property type="entry name" value="AAA"/>
    <property type="match status" value="1"/>
</dbReference>
<organism evidence="16 17">
    <name type="scientific">Tetrapyrgos nigripes</name>
    <dbReference type="NCBI Taxonomy" id="182062"/>
    <lineage>
        <taxon>Eukaryota</taxon>
        <taxon>Fungi</taxon>
        <taxon>Dikarya</taxon>
        <taxon>Basidiomycota</taxon>
        <taxon>Agaricomycotina</taxon>
        <taxon>Agaricomycetes</taxon>
        <taxon>Agaricomycetidae</taxon>
        <taxon>Agaricales</taxon>
        <taxon>Marasmiineae</taxon>
        <taxon>Marasmiaceae</taxon>
        <taxon>Tetrapyrgos</taxon>
    </lineage>
</organism>
<proteinExistence type="inferred from homology"/>
<feature type="region of interest" description="Disordered" evidence="13">
    <location>
        <begin position="480"/>
        <end position="550"/>
    </location>
</feature>
<evidence type="ECO:0000256" key="5">
    <source>
        <dbReference type="ARBA" id="ARBA00022792"/>
    </source>
</evidence>
<feature type="compositionally biased region" description="Low complexity" evidence="13">
    <location>
        <begin position="383"/>
        <end position="407"/>
    </location>
</feature>
<evidence type="ECO:0000256" key="3">
    <source>
        <dbReference type="ARBA" id="ARBA00022692"/>
    </source>
</evidence>
<dbReference type="InterPro" id="IPR014851">
    <property type="entry name" value="BCS1_N"/>
</dbReference>
<feature type="region of interest" description="Disordered" evidence="13">
    <location>
        <begin position="618"/>
        <end position="649"/>
    </location>
</feature>
<dbReference type="SMART" id="SM01024">
    <property type="entry name" value="BCS1_N"/>
    <property type="match status" value="1"/>
</dbReference>
<keyword evidence="10" id="KW-0472">Membrane</keyword>
<dbReference type="InterPro" id="IPR003960">
    <property type="entry name" value="ATPase_AAA_CS"/>
</dbReference>
<feature type="compositionally biased region" description="Basic residues" evidence="13">
    <location>
        <begin position="618"/>
        <end position="630"/>
    </location>
</feature>